<dbReference type="EMBL" id="CP025198">
    <property type="protein sequence ID" value="AXE39792.1"/>
    <property type="molecule type" value="Genomic_DNA"/>
</dbReference>
<dbReference type="InterPro" id="IPR018170">
    <property type="entry name" value="Aldo/ket_reductase_CS"/>
</dbReference>
<feature type="binding site" evidence="5">
    <location>
        <position position="108"/>
    </location>
    <ligand>
        <name>substrate</name>
    </ligand>
</feature>
<dbReference type="Pfam" id="PF00248">
    <property type="entry name" value="Aldo_ket_red"/>
    <property type="match status" value="2"/>
</dbReference>
<reference evidence="8 9" key="1">
    <citation type="submission" date="2017-12" db="EMBL/GenBank/DDBJ databases">
        <title>The whole genome sequence of the Acidipropionibacterium virtanenii sp. nov. type strain JS278.</title>
        <authorList>
            <person name="Laine P."/>
            <person name="Deptula P."/>
            <person name="Varmanen P."/>
            <person name="Auvinen P."/>
        </authorList>
    </citation>
    <scope>NUCLEOTIDE SEQUENCE [LARGE SCALE GENOMIC DNA]</scope>
    <source>
        <strain evidence="8 9">JS278</strain>
    </source>
</reference>
<dbReference type="PANTHER" id="PTHR43827:SF3">
    <property type="entry name" value="NADP-DEPENDENT OXIDOREDUCTASE DOMAIN-CONTAINING PROTEIN"/>
    <property type="match status" value="1"/>
</dbReference>
<proteinExistence type="inferred from homology"/>
<evidence type="ECO:0000313" key="8">
    <source>
        <dbReference type="EMBL" id="AXE39792.1"/>
    </source>
</evidence>
<evidence type="ECO:0000256" key="3">
    <source>
        <dbReference type="ARBA" id="ARBA00023002"/>
    </source>
</evidence>
<dbReference type="PROSITE" id="PS00798">
    <property type="entry name" value="ALDOKETO_REDUCTASE_1"/>
    <property type="match status" value="1"/>
</dbReference>
<feature type="site" description="Lowers pKa of active site Tyr" evidence="6">
    <location>
        <position position="75"/>
    </location>
</feature>
<accession>A0A344UWZ4</accession>
<evidence type="ECO:0000256" key="1">
    <source>
        <dbReference type="ARBA" id="ARBA00007905"/>
    </source>
</evidence>
<dbReference type="PROSITE" id="PS00063">
    <property type="entry name" value="ALDOKETO_REDUCTASE_3"/>
    <property type="match status" value="1"/>
</dbReference>
<feature type="domain" description="NADP-dependent oxidoreductase" evidence="7">
    <location>
        <begin position="201"/>
        <end position="257"/>
    </location>
</feature>
<dbReference type="Gene3D" id="3.20.20.100">
    <property type="entry name" value="NADP-dependent oxidoreductase domain"/>
    <property type="match status" value="1"/>
</dbReference>
<protein>
    <submittedName>
        <fullName evidence="8">Putative oxidoreductase</fullName>
        <ecNumber evidence="8">1.-.-.-</ecNumber>
    </submittedName>
</protein>
<dbReference type="OrthoDB" id="9804790at2"/>
<dbReference type="InterPro" id="IPR023210">
    <property type="entry name" value="NADP_OxRdtase_dom"/>
</dbReference>
<dbReference type="PANTHER" id="PTHR43827">
    <property type="entry name" value="2,5-DIKETO-D-GLUCONIC ACID REDUCTASE"/>
    <property type="match status" value="1"/>
</dbReference>
<dbReference type="PIRSF" id="PIRSF000097">
    <property type="entry name" value="AKR"/>
    <property type="match status" value="1"/>
</dbReference>
<sequence>MAVPNITLNDGTTIPQLGFGTWQVPDDVAETSVATALAAGYRHIDTAAVYGNEDGVGRALAASGIPREELFVTTKLWNDKHAKGDARRAIETSLAKLGLDHVDLYLIHWPATKFPGLYVEAWDAMQEFKAEGLTRSIGVSNFNQEHLDALNGAVPAIDQIEMHPTFGQHSLRESLLAAGIRPEAWSPLGQSKDLEHPVIAGIAEELGKTPAQVIIRWHLQLGTVVIPKSVTPSRITSNFDVFDFELSDDQVAAISAVDTGTRLGGNPETE</sequence>
<comment type="similarity">
    <text evidence="1">Belongs to the aldo/keto reductase family.</text>
</comment>
<keyword evidence="3 8" id="KW-0560">Oxidoreductase</keyword>
<evidence type="ECO:0000259" key="7">
    <source>
        <dbReference type="Pfam" id="PF00248"/>
    </source>
</evidence>
<dbReference type="SUPFAM" id="SSF51430">
    <property type="entry name" value="NAD(P)-linked oxidoreductase"/>
    <property type="match status" value="1"/>
</dbReference>
<name>A0A344UWZ4_9ACTN</name>
<dbReference type="FunFam" id="3.20.20.100:FF:000015">
    <property type="entry name" value="Oxidoreductase, aldo/keto reductase family"/>
    <property type="match status" value="1"/>
</dbReference>
<dbReference type="EC" id="1.-.-.-" evidence="8"/>
<dbReference type="RefSeq" id="WP_114045614.1">
    <property type="nucleotide sequence ID" value="NZ_CP025198.1"/>
</dbReference>
<dbReference type="KEGG" id="acij:JS278_02655"/>
<dbReference type="PROSITE" id="PS00062">
    <property type="entry name" value="ALDOKETO_REDUCTASE_2"/>
    <property type="match status" value="1"/>
</dbReference>
<organism evidence="8 9">
    <name type="scientific">Acidipropionibacterium virtanenii</name>
    <dbReference type="NCBI Taxonomy" id="2057246"/>
    <lineage>
        <taxon>Bacteria</taxon>
        <taxon>Bacillati</taxon>
        <taxon>Actinomycetota</taxon>
        <taxon>Actinomycetes</taxon>
        <taxon>Propionibacteriales</taxon>
        <taxon>Propionibacteriaceae</taxon>
        <taxon>Acidipropionibacterium</taxon>
    </lineage>
</organism>
<evidence type="ECO:0000256" key="4">
    <source>
        <dbReference type="PIRSR" id="PIRSR000097-1"/>
    </source>
</evidence>
<gene>
    <name evidence="8" type="ORF">JS278_02655</name>
</gene>
<dbReference type="AlphaFoldDB" id="A0A344UWZ4"/>
<evidence type="ECO:0000256" key="2">
    <source>
        <dbReference type="ARBA" id="ARBA00022857"/>
    </source>
</evidence>
<evidence type="ECO:0000256" key="6">
    <source>
        <dbReference type="PIRSR" id="PIRSR000097-3"/>
    </source>
</evidence>
<dbReference type="PRINTS" id="PR00069">
    <property type="entry name" value="ALDKETRDTASE"/>
</dbReference>
<dbReference type="Proteomes" id="UP000251995">
    <property type="component" value="Chromosome"/>
</dbReference>
<dbReference type="InterPro" id="IPR020471">
    <property type="entry name" value="AKR"/>
</dbReference>
<feature type="active site" description="Proton donor" evidence="4">
    <location>
        <position position="50"/>
    </location>
</feature>
<keyword evidence="9" id="KW-1185">Reference proteome</keyword>
<feature type="domain" description="NADP-dependent oxidoreductase" evidence="7">
    <location>
        <begin position="17"/>
        <end position="190"/>
    </location>
</feature>
<keyword evidence="2" id="KW-0521">NADP</keyword>
<dbReference type="InterPro" id="IPR036812">
    <property type="entry name" value="NAD(P)_OxRdtase_dom_sf"/>
</dbReference>
<evidence type="ECO:0000313" key="9">
    <source>
        <dbReference type="Proteomes" id="UP000251995"/>
    </source>
</evidence>
<evidence type="ECO:0000256" key="5">
    <source>
        <dbReference type="PIRSR" id="PIRSR000097-2"/>
    </source>
</evidence>
<dbReference type="GO" id="GO:0016616">
    <property type="term" value="F:oxidoreductase activity, acting on the CH-OH group of donors, NAD or NADP as acceptor"/>
    <property type="evidence" value="ECO:0007669"/>
    <property type="project" value="UniProtKB-ARBA"/>
</dbReference>